<dbReference type="PANTHER" id="PTHR31672:SF13">
    <property type="entry name" value="F-BOX PROTEIN CPR30-LIKE"/>
    <property type="match status" value="1"/>
</dbReference>
<name>A0A835D5T4_TETSI</name>
<dbReference type="InterPro" id="IPR050796">
    <property type="entry name" value="SCF_F-box_component"/>
</dbReference>
<dbReference type="Gene3D" id="1.20.1280.50">
    <property type="match status" value="1"/>
</dbReference>
<dbReference type="InterPro" id="IPR036047">
    <property type="entry name" value="F-box-like_dom_sf"/>
</dbReference>
<proteinExistence type="predicted"/>
<gene>
    <name evidence="2" type="ORF">HHK36_023381</name>
</gene>
<evidence type="ECO:0000313" key="3">
    <source>
        <dbReference type="Proteomes" id="UP000655225"/>
    </source>
</evidence>
<protein>
    <recommendedName>
        <fullName evidence="1">F-box domain-containing protein</fullName>
    </recommendedName>
</protein>
<keyword evidence="3" id="KW-1185">Reference proteome</keyword>
<accession>A0A835D5T4</accession>
<dbReference type="PROSITE" id="PS50181">
    <property type="entry name" value="FBOX"/>
    <property type="match status" value="1"/>
</dbReference>
<dbReference type="PANTHER" id="PTHR31672">
    <property type="entry name" value="BNACNNG10540D PROTEIN"/>
    <property type="match status" value="1"/>
</dbReference>
<evidence type="ECO:0000313" key="2">
    <source>
        <dbReference type="EMBL" id="KAF8391081.1"/>
    </source>
</evidence>
<dbReference type="InterPro" id="IPR001810">
    <property type="entry name" value="F-box_dom"/>
</dbReference>
<organism evidence="2 3">
    <name type="scientific">Tetracentron sinense</name>
    <name type="common">Spur-leaf</name>
    <dbReference type="NCBI Taxonomy" id="13715"/>
    <lineage>
        <taxon>Eukaryota</taxon>
        <taxon>Viridiplantae</taxon>
        <taxon>Streptophyta</taxon>
        <taxon>Embryophyta</taxon>
        <taxon>Tracheophyta</taxon>
        <taxon>Spermatophyta</taxon>
        <taxon>Magnoliopsida</taxon>
        <taxon>Trochodendrales</taxon>
        <taxon>Trochodendraceae</taxon>
        <taxon>Tetracentron</taxon>
    </lineage>
</organism>
<dbReference type="SUPFAM" id="SSF81383">
    <property type="entry name" value="F-box domain"/>
    <property type="match status" value="1"/>
</dbReference>
<sequence>MNDTEEEKNPFSKLPSDILLDIFSRIPAKALFDSRWVCKSRFNLVRDPRLAKMHLARASQNENPSIIFETYGKLYILDNIKESNVPIKLKFPFMGSDPNFSLVGSCNGLVCKKALNDLRVIESCKEKACSVSNVKPIDNHWFVKTLERISVSEVDHVVSNVGKGVN</sequence>
<dbReference type="Pfam" id="PF12937">
    <property type="entry name" value="F-box-like"/>
    <property type="match status" value="1"/>
</dbReference>
<dbReference type="OrthoDB" id="1934082at2759"/>
<evidence type="ECO:0000259" key="1">
    <source>
        <dbReference type="PROSITE" id="PS50181"/>
    </source>
</evidence>
<reference evidence="2 3" key="1">
    <citation type="submission" date="2020-04" db="EMBL/GenBank/DDBJ databases">
        <title>Plant Genome Project.</title>
        <authorList>
            <person name="Zhang R.-G."/>
        </authorList>
    </citation>
    <scope>NUCLEOTIDE SEQUENCE [LARGE SCALE GENOMIC DNA]</scope>
    <source>
        <strain evidence="2">YNK0</strain>
        <tissue evidence="2">Leaf</tissue>
    </source>
</reference>
<comment type="caution">
    <text evidence="2">The sequence shown here is derived from an EMBL/GenBank/DDBJ whole genome shotgun (WGS) entry which is preliminary data.</text>
</comment>
<feature type="domain" description="F-box" evidence="1">
    <location>
        <begin position="8"/>
        <end position="54"/>
    </location>
</feature>
<dbReference type="EMBL" id="JABCRI010000017">
    <property type="protein sequence ID" value="KAF8391081.1"/>
    <property type="molecule type" value="Genomic_DNA"/>
</dbReference>
<dbReference type="AlphaFoldDB" id="A0A835D5T4"/>
<dbReference type="Proteomes" id="UP000655225">
    <property type="component" value="Unassembled WGS sequence"/>
</dbReference>